<feature type="region of interest" description="Disordered" evidence="1">
    <location>
        <begin position="22"/>
        <end position="43"/>
    </location>
</feature>
<protein>
    <submittedName>
        <fullName evidence="2">Uncharacterized protein</fullName>
    </submittedName>
</protein>
<proteinExistence type="predicted"/>
<comment type="caution">
    <text evidence="2">The sequence shown here is derived from an EMBL/GenBank/DDBJ whole genome shotgun (WGS) entry which is preliminary data.</text>
</comment>
<evidence type="ECO:0000256" key="1">
    <source>
        <dbReference type="SAM" id="MobiDB-lite"/>
    </source>
</evidence>
<dbReference type="Proteomes" id="UP001148838">
    <property type="component" value="Unassembled WGS sequence"/>
</dbReference>
<sequence>MVSAHRKLPSICSYWVEGKPRKNLNQVTSPDRDSNPGHLVSRPDALTVTPQVWTALFQNPITEPCTTAQPMGCFRTAQHWAPQCRTELARDVTQHHRTGRSELLWERF</sequence>
<evidence type="ECO:0000313" key="2">
    <source>
        <dbReference type="EMBL" id="KAJ4447261.1"/>
    </source>
</evidence>
<reference evidence="2 3" key="1">
    <citation type="journal article" date="2022" name="Allergy">
        <title>Genome assembly and annotation of Periplaneta americana reveal a comprehensive cockroach allergen profile.</title>
        <authorList>
            <person name="Wang L."/>
            <person name="Xiong Q."/>
            <person name="Saelim N."/>
            <person name="Wang L."/>
            <person name="Nong W."/>
            <person name="Wan A.T."/>
            <person name="Shi M."/>
            <person name="Liu X."/>
            <person name="Cao Q."/>
            <person name="Hui J.H.L."/>
            <person name="Sookrung N."/>
            <person name="Leung T.F."/>
            <person name="Tungtrongchitr A."/>
            <person name="Tsui S.K.W."/>
        </authorList>
    </citation>
    <scope>NUCLEOTIDE SEQUENCE [LARGE SCALE GENOMIC DNA]</scope>
    <source>
        <strain evidence="2">PWHHKU_190912</strain>
    </source>
</reference>
<gene>
    <name evidence="2" type="ORF">ANN_09265</name>
</gene>
<evidence type="ECO:0000313" key="3">
    <source>
        <dbReference type="Proteomes" id="UP001148838"/>
    </source>
</evidence>
<keyword evidence="3" id="KW-1185">Reference proteome</keyword>
<accession>A0ABQ8TMC1</accession>
<name>A0ABQ8TMC1_PERAM</name>
<dbReference type="EMBL" id="JAJSOF020000005">
    <property type="protein sequence ID" value="KAJ4447261.1"/>
    <property type="molecule type" value="Genomic_DNA"/>
</dbReference>
<organism evidence="2 3">
    <name type="scientific">Periplaneta americana</name>
    <name type="common">American cockroach</name>
    <name type="synonym">Blatta americana</name>
    <dbReference type="NCBI Taxonomy" id="6978"/>
    <lineage>
        <taxon>Eukaryota</taxon>
        <taxon>Metazoa</taxon>
        <taxon>Ecdysozoa</taxon>
        <taxon>Arthropoda</taxon>
        <taxon>Hexapoda</taxon>
        <taxon>Insecta</taxon>
        <taxon>Pterygota</taxon>
        <taxon>Neoptera</taxon>
        <taxon>Polyneoptera</taxon>
        <taxon>Dictyoptera</taxon>
        <taxon>Blattodea</taxon>
        <taxon>Blattoidea</taxon>
        <taxon>Blattidae</taxon>
        <taxon>Blattinae</taxon>
        <taxon>Periplaneta</taxon>
    </lineage>
</organism>